<reference evidence="2" key="1">
    <citation type="submission" date="2021-03" db="EMBL/GenBank/DDBJ databases">
        <title>Ottowia sp. 27C isolated from the cloaca of a Giant Asian pond turtle (Heosemys grandis).</title>
        <authorList>
            <person name="Spergser J."/>
            <person name="Busse H.-J."/>
        </authorList>
    </citation>
    <scope>NUCLEOTIDE SEQUENCE</scope>
    <source>
        <strain evidence="2">27C</strain>
    </source>
</reference>
<sequence length="162" mass="17696">MPMPQAAAPRSRRNVTPLAESFTHRLHTLQKLTDKVTQDAYLAATGLPLGEGRCLTAVGAFAPLSVKDLARRANVDKAQASRAAQALVDKGLIEKTASTTDARGVVLRFTPEGQRLWRRLMAVVEARNQQIVACLSDAERARFDRILTRLVAHARTVADEKG</sequence>
<dbReference type="Proteomes" id="UP000663903">
    <property type="component" value="Chromosome"/>
</dbReference>
<protein>
    <submittedName>
        <fullName evidence="2">MarR family transcriptional regulator</fullName>
    </submittedName>
</protein>
<proteinExistence type="predicted"/>
<dbReference type="AlphaFoldDB" id="A0A975H4R4"/>
<dbReference type="Pfam" id="PF12802">
    <property type="entry name" value="MarR_2"/>
    <property type="match status" value="1"/>
</dbReference>
<evidence type="ECO:0000313" key="3">
    <source>
        <dbReference type="Proteomes" id="UP000663903"/>
    </source>
</evidence>
<dbReference type="SMART" id="SM00347">
    <property type="entry name" value="HTH_MARR"/>
    <property type="match status" value="1"/>
</dbReference>
<dbReference type="InterPro" id="IPR036388">
    <property type="entry name" value="WH-like_DNA-bd_sf"/>
</dbReference>
<evidence type="ECO:0000259" key="1">
    <source>
        <dbReference type="PROSITE" id="PS50995"/>
    </source>
</evidence>
<dbReference type="EMBL" id="CP071796">
    <property type="protein sequence ID" value="QTD46591.1"/>
    <property type="molecule type" value="Genomic_DNA"/>
</dbReference>
<name>A0A975H4R4_9BURK</name>
<dbReference type="KEGG" id="otd:J1M35_06860"/>
<dbReference type="InterPro" id="IPR036390">
    <property type="entry name" value="WH_DNA-bd_sf"/>
</dbReference>
<dbReference type="GO" id="GO:0006950">
    <property type="term" value="P:response to stress"/>
    <property type="evidence" value="ECO:0007669"/>
    <property type="project" value="TreeGrafter"/>
</dbReference>
<feature type="domain" description="HTH marR-type" evidence="1">
    <location>
        <begin position="19"/>
        <end position="152"/>
    </location>
</feature>
<dbReference type="PROSITE" id="PS50995">
    <property type="entry name" value="HTH_MARR_2"/>
    <property type="match status" value="1"/>
</dbReference>
<gene>
    <name evidence="2" type="ORF">J1M35_06860</name>
</gene>
<dbReference type="PANTHER" id="PTHR33164">
    <property type="entry name" value="TRANSCRIPTIONAL REGULATOR, MARR FAMILY"/>
    <property type="match status" value="1"/>
</dbReference>
<dbReference type="PRINTS" id="PR00598">
    <property type="entry name" value="HTHMARR"/>
</dbReference>
<keyword evidence="3" id="KW-1185">Reference proteome</keyword>
<dbReference type="Gene3D" id="1.10.10.10">
    <property type="entry name" value="Winged helix-like DNA-binding domain superfamily/Winged helix DNA-binding domain"/>
    <property type="match status" value="1"/>
</dbReference>
<dbReference type="PANTHER" id="PTHR33164:SF43">
    <property type="entry name" value="HTH-TYPE TRANSCRIPTIONAL REPRESSOR YETL"/>
    <property type="match status" value="1"/>
</dbReference>
<dbReference type="InterPro" id="IPR039422">
    <property type="entry name" value="MarR/SlyA-like"/>
</dbReference>
<dbReference type="GO" id="GO:0003700">
    <property type="term" value="F:DNA-binding transcription factor activity"/>
    <property type="evidence" value="ECO:0007669"/>
    <property type="project" value="InterPro"/>
</dbReference>
<accession>A0A975H4R4</accession>
<evidence type="ECO:0000313" key="2">
    <source>
        <dbReference type="EMBL" id="QTD46591.1"/>
    </source>
</evidence>
<dbReference type="InterPro" id="IPR000835">
    <property type="entry name" value="HTH_MarR-typ"/>
</dbReference>
<dbReference type="SUPFAM" id="SSF46785">
    <property type="entry name" value="Winged helix' DNA-binding domain"/>
    <property type="match status" value="1"/>
</dbReference>
<organism evidence="2 3">
    <name type="scientific">Ottowia testudinis</name>
    <dbReference type="NCBI Taxonomy" id="2816950"/>
    <lineage>
        <taxon>Bacteria</taxon>
        <taxon>Pseudomonadati</taxon>
        <taxon>Pseudomonadota</taxon>
        <taxon>Betaproteobacteria</taxon>
        <taxon>Burkholderiales</taxon>
        <taxon>Comamonadaceae</taxon>
        <taxon>Ottowia</taxon>
    </lineage>
</organism>